<feature type="region of interest" description="Disordered" evidence="5">
    <location>
        <begin position="1"/>
        <end position="60"/>
    </location>
</feature>
<evidence type="ECO:0000256" key="5">
    <source>
        <dbReference type="SAM" id="MobiDB-lite"/>
    </source>
</evidence>
<dbReference type="EMBL" id="QEFC01000991">
    <property type="protein sequence ID" value="KAE9461004.1"/>
    <property type="molecule type" value="Genomic_DNA"/>
</dbReference>
<dbReference type="GO" id="GO:0016567">
    <property type="term" value="P:protein ubiquitination"/>
    <property type="evidence" value="ECO:0007669"/>
    <property type="project" value="TreeGrafter"/>
</dbReference>
<organism evidence="8 9">
    <name type="scientific">Rhododendron williamsianum</name>
    <dbReference type="NCBI Taxonomy" id="262921"/>
    <lineage>
        <taxon>Eukaryota</taxon>
        <taxon>Viridiplantae</taxon>
        <taxon>Streptophyta</taxon>
        <taxon>Embryophyta</taxon>
        <taxon>Tracheophyta</taxon>
        <taxon>Spermatophyta</taxon>
        <taxon>Magnoliopsida</taxon>
        <taxon>eudicotyledons</taxon>
        <taxon>Gunneridae</taxon>
        <taxon>Pentapetalae</taxon>
        <taxon>asterids</taxon>
        <taxon>Ericales</taxon>
        <taxon>Ericaceae</taxon>
        <taxon>Ericoideae</taxon>
        <taxon>Rhodoreae</taxon>
        <taxon>Rhododendron</taxon>
    </lineage>
</organism>
<evidence type="ECO:0000256" key="3">
    <source>
        <dbReference type="ARBA" id="ARBA00022833"/>
    </source>
</evidence>
<evidence type="ECO:0000256" key="6">
    <source>
        <dbReference type="SAM" id="Phobius"/>
    </source>
</evidence>
<keyword evidence="6" id="KW-1133">Transmembrane helix</keyword>
<dbReference type="Pfam" id="PF13920">
    <property type="entry name" value="zf-C3HC4_3"/>
    <property type="match status" value="1"/>
</dbReference>
<keyword evidence="6" id="KW-0472">Membrane</keyword>
<keyword evidence="2 4" id="KW-0863">Zinc-finger</keyword>
<dbReference type="GO" id="GO:0005768">
    <property type="term" value="C:endosome"/>
    <property type="evidence" value="ECO:0007669"/>
    <property type="project" value="TreeGrafter"/>
</dbReference>
<sequence length="539" mass="60970">MERESDPEAAVSAPSTSDAIEAPPPFSQVDEEREESSQFNPGDNHRQQQHSLQQQQHRLRRRWPPGVSYRLNISISDVASTQIRDDVWSILIVLVTFWFFGVYSLPSEASSMTVILGYYGSEELPLGPNCSRLMQANPFFVQSIKAQEIDESKHGPMLYGFYETPPLDVEIAWSETHKASIQSNYHKAKIPKLPIFTLLLEWEYFLNQGSKVDISYSVKSPSSSPLSLVIAQGRENLNEWIEDPSYPNTTLSWNIIHGDGVIHQEIFSSKMYYIAVGNLNSEEVEVQLNFTLNGFLYNTTRAYYKCSLSHQLCSLKLFLLRANVAVLTSPGMDQDETYDDWCVKLSYGPRWITYFLGSGTMTVIILLAFRICNMFQILRGDESGFRVGDTVLERAPLLSRKDDDLLSWGSSYDSLSHDEEEVDEWLAVASLDGKPLKEDGEANSNLRRLCVMCFDAPRDCFFLPCGHCAACFACGTRIIEEAGNCPICRRTTKKVRKIFTISTEVSFLHLHYAAAAAAAWDYLIVLLYRNSSSVMVLSF</sequence>
<dbReference type="PANTHER" id="PTHR46858:SF11">
    <property type="entry name" value="LIGASE, PUTATIVE-RELATED"/>
    <property type="match status" value="1"/>
</dbReference>
<dbReference type="SUPFAM" id="SSF57850">
    <property type="entry name" value="RING/U-box"/>
    <property type="match status" value="1"/>
</dbReference>
<feature type="non-terminal residue" evidence="8">
    <location>
        <position position="1"/>
    </location>
</feature>
<dbReference type="GO" id="GO:0061630">
    <property type="term" value="F:ubiquitin protein ligase activity"/>
    <property type="evidence" value="ECO:0007669"/>
    <property type="project" value="TreeGrafter"/>
</dbReference>
<keyword evidence="1" id="KW-0479">Metal-binding</keyword>
<comment type="caution">
    <text evidence="8">The sequence shown here is derived from an EMBL/GenBank/DDBJ whole genome shotgun (WGS) entry which is preliminary data.</text>
</comment>
<dbReference type="Gene3D" id="3.30.40.10">
    <property type="entry name" value="Zinc/RING finger domain, C3HC4 (zinc finger)"/>
    <property type="match status" value="1"/>
</dbReference>
<dbReference type="InterPro" id="IPR032008">
    <property type="entry name" value="APD1-4_N"/>
</dbReference>
<name>A0A6A4LY49_9ERIC</name>
<feature type="domain" description="RING-type" evidence="7">
    <location>
        <begin position="450"/>
        <end position="489"/>
    </location>
</feature>
<feature type="transmembrane region" description="Helical" evidence="6">
    <location>
        <begin position="351"/>
        <end position="369"/>
    </location>
</feature>
<dbReference type="OrthoDB" id="3045089at2759"/>
<proteinExistence type="predicted"/>
<evidence type="ECO:0000313" key="8">
    <source>
        <dbReference type="EMBL" id="KAE9461004.1"/>
    </source>
</evidence>
<dbReference type="GO" id="GO:0009705">
    <property type="term" value="C:plant-type vacuole membrane"/>
    <property type="evidence" value="ECO:0007669"/>
    <property type="project" value="TreeGrafter"/>
</dbReference>
<gene>
    <name evidence="8" type="ORF">C3L33_07094</name>
</gene>
<dbReference type="Proteomes" id="UP000428333">
    <property type="component" value="Linkage Group LG04"/>
</dbReference>
<dbReference type="Pfam" id="PF16041">
    <property type="entry name" value="APD1-4_M"/>
    <property type="match status" value="1"/>
</dbReference>
<reference evidence="8 9" key="1">
    <citation type="journal article" date="2019" name="Genome Biol. Evol.">
        <title>The Rhododendron genome and chromosomal organization provide insight into shared whole-genome duplications across the heath family (Ericaceae).</title>
        <authorList>
            <person name="Soza V.L."/>
            <person name="Lindsley D."/>
            <person name="Waalkes A."/>
            <person name="Ramage E."/>
            <person name="Patwardhan R.P."/>
            <person name="Burton J.N."/>
            <person name="Adey A."/>
            <person name="Kumar A."/>
            <person name="Qiu R."/>
            <person name="Shendure J."/>
            <person name="Hall B."/>
        </authorList>
    </citation>
    <scope>NUCLEOTIDE SEQUENCE [LARGE SCALE GENOMIC DNA]</scope>
    <source>
        <strain evidence="8">RSF 1966-606</strain>
    </source>
</reference>
<evidence type="ECO:0000313" key="9">
    <source>
        <dbReference type="Proteomes" id="UP000428333"/>
    </source>
</evidence>
<dbReference type="PROSITE" id="PS50089">
    <property type="entry name" value="ZF_RING_2"/>
    <property type="match status" value="1"/>
</dbReference>
<evidence type="ECO:0000256" key="4">
    <source>
        <dbReference type="PROSITE-ProRule" id="PRU00175"/>
    </source>
</evidence>
<protein>
    <recommendedName>
        <fullName evidence="7">RING-type domain-containing protein</fullName>
    </recommendedName>
</protein>
<keyword evidence="6" id="KW-0812">Transmembrane</keyword>
<keyword evidence="9" id="KW-1185">Reference proteome</keyword>
<evidence type="ECO:0000256" key="1">
    <source>
        <dbReference type="ARBA" id="ARBA00022723"/>
    </source>
</evidence>
<dbReference type="InterPro" id="IPR001841">
    <property type="entry name" value="Znf_RING"/>
</dbReference>
<dbReference type="AlphaFoldDB" id="A0A6A4LY49"/>
<evidence type="ECO:0000259" key="7">
    <source>
        <dbReference type="PROSITE" id="PS50089"/>
    </source>
</evidence>
<dbReference type="Pfam" id="PF16040">
    <property type="entry name" value="APD1-4_N"/>
    <property type="match status" value="1"/>
</dbReference>
<dbReference type="GO" id="GO:0008270">
    <property type="term" value="F:zinc ion binding"/>
    <property type="evidence" value="ECO:0007669"/>
    <property type="project" value="UniProtKB-KW"/>
</dbReference>
<dbReference type="InterPro" id="IPR013083">
    <property type="entry name" value="Znf_RING/FYVE/PHD"/>
</dbReference>
<evidence type="ECO:0000256" key="2">
    <source>
        <dbReference type="ARBA" id="ARBA00022771"/>
    </source>
</evidence>
<dbReference type="PANTHER" id="PTHR46858">
    <property type="entry name" value="OS05G0521000 PROTEIN"/>
    <property type="match status" value="1"/>
</dbReference>
<dbReference type="InterPro" id="IPR032010">
    <property type="entry name" value="APD1-4_M"/>
</dbReference>
<accession>A0A6A4LY49</accession>
<feature type="transmembrane region" description="Helical" evidence="6">
    <location>
        <begin position="87"/>
        <end position="105"/>
    </location>
</feature>
<keyword evidence="3" id="KW-0862">Zinc</keyword>